<evidence type="ECO:0000256" key="2">
    <source>
        <dbReference type="ARBA" id="ARBA00022898"/>
    </source>
</evidence>
<dbReference type="Gene3D" id="3.40.640.10">
    <property type="entry name" value="Type I PLP-dependent aspartate aminotransferase-like (Major domain)"/>
    <property type="match status" value="1"/>
</dbReference>
<comment type="cofactor">
    <cofactor evidence="1">
        <name>pyridoxal 5'-phosphate</name>
        <dbReference type="ChEBI" id="CHEBI:597326"/>
    </cofactor>
</comment>
<dbReference type="InterPro" id="IPR036736">
    <property type="entry name" value="ACP-like_sf"/>
</dbReference>
<organism evidence="4 5">
    <name type="scientific">Candidatus Entotheonella gemina</name>
    <dbReference type="NCBI Taxonomy" id="1429439"/>
    <lineage>
        <taxon>Bacteria</taxon>
        <taxon>Pseudomonadati</taxon>
        <taxon>Nitrospinota/Tectimicrobiota group</taxon>
        <taxon>Candidatus Tectimicrobiota</taxon>
        <taxon>Candidatus Entotheonellia</taxon>
        <taxon>Candidatus Entotheonellales</taxon>
        <taxon>Candidatus Entotheonellaceae</taxon>
        <taxon>Candidatus Entotheonella</taxon>
    </lineage>
</organism>
<dbReference type="InterPro" id="IPR015422">
    <property type="entry name" value="PyrdxlP-dep_Trfase_small"/>
</dbReference>
<dbReference type="PROSITE" id="PS50075">
    <property type="entry name" value="CARRIER"/>
    <property type="match status" value="1"/>
</dbReference>
<dbReference type="Gene3D" id="3.90.1150.10">
    <property type="entry name" value="Aspartate Aminotransferase, domain 1"/>
    <property type="match status" value="1"/>
</dbReference>
<accession>W4M6E5</accession>
<dbReference type="InterPro" id="IPR015421">
    <property type="entry name" value="PyrdxlP-dep_Trfase_major"/>
</dbReference>
<dbReference type="GO" id="GO:0008483">
    <property type="term" value="F:transaminase activity"/>
    <property type="evidence" value="ECO:0007669"/>
    <property type="project" value="InterPro"/>
</dbReference>
<dbReference type="PATRIC" id="fig|1429439.4.peg.3579"/>
<dbReference type="InterPro" id="IPR005814">
    <property type="entry name" value="Aminotrans_3"/>
</dbReference>
<evidence type="ECO:0000313" key="4">
    <source>
        <dbReference type="EMBL" id="ETX05763.1"/>
    </source>
</evidence>
<comment type="caution">
    <text evidence="4">The sequence shown here is derived from an EMBL/GenBank/DDBJ whole genome shotgun (WGS) entry which is preliminary data.</text>
</comment>
<gene>
    <name evidence="4" type="ORF">ETSY2_21075</name>
</gene>
<dbReference type="SUPFAM" id="SSF53383">
    <property type="entry name" value="PLP-dependent transferases"/>
    <property type="match status" value="1"/>
</dbReference>
<keyword evidence="2" id="KW-0663">Pyridoxal phosphate</keyword>
<feature type="domain" description="Carrier" evidence="3">
    <location>
        <begin position="1"/>
        <end position="46"/>
    </location>
</feature>
<dbReference type="Pfam" id="PF00202">
    <property type="entry name" value="Aminotran_3"/>
    <property type="match status" value="1"/>
</dbReference>
<dbReference type="InterPro" id="IPR009081">
    <property type="entry name" value="PP-bd_ACP"/>
</dbReference>
<name>W4M6E5_9BACT</name>
<protein>
    <recommendedName>
        <fullName evidence="3">Carrier domain-containing protein</fullName>
    </recommendedName>
</protein>
<dbReference type="Pfam" id="PF00550">
    <property type="entry name" value="PP-binding"/>
    <property type="match status" value="1"/>
</dbReference>
<dbReference type="AlphaFoldDB" id="W4M6E5"/>
<dbReference type="GO" id="GO:0030170">
    <property type="term" value="F:pyridoxal phosphate binding"/>
    <property type="evidence" value="ECO:0007669"/>
    <property type="project" value="InterPro"/>
</dbReference>
<dbReference type="PROSITE" id="PS00600">
    <property type="entry name" value="AA_TRANSFER_CLASS_3"/>
    <property type="match status" value="1"/>
</dbReference>
<dbReference type="Proteomes" id="UP000019140">
    <property type="component" value="Unassembled WGS sequence"/>
</dbReference>
<proteinExistence type="predicted"/>
<keyword evidence="5" id="KW-1185">Reference proteome</keyword>
<dbReference type="InterPro" id="IPR015424">
    <property type="entry name" value="PyrdxlP-dep_Trfase"/>
</dbReference>
<dbReference type="EMBL" id="AZHX01000873">
    <property type="protein sequence ID" value="ETX05763.1"/>
    <property type="molecule type" value="Genomic_DNA"/>
</dbReference>
<dbReference type="SUPFAM" id="SSF47336">
    <property type="entry name" value="ACP-like"/>
    <property type="match status" value="1"/>
</dbReference>
<dbReference type="HOGENOM" id="CLU_016922_1_5_7"/>
<evidence type="ECO:0000256" key="1">
    <source>
        <dbReference type="ARBA" id="ARBA00001933"/>
    </source>
</evidence>
<dbReference type="PANTHER" id="PTHR43713">
    <property type="entry name" value="GLUTAMATE-1-SEMIALDEHYDE 2,1-AMINOMUTASE"/>
    <property type="match status" value="1"/>
</dbReference>
<evidence type="ECO:0000259" key="3">
    <source>
        <dbReference type="PROSITE" id="PS50075"/>
    </source>
</evidence>
<dbReference type="PANTHER" id="PTHR43713:SF3">
    <property type="entry name" value="GLUTAMATE-1-SEMIALDEHYDE 2,1-AMINOMUTASE 1, CHLOROPLASTIC-RELATED"/>
    <property type="match status" value="1"/>
</dbReference>
<sequence>MGFESLMLIQFSQGIQRTFDIKVSFRQLIEQIETLDGLVAFLDAQLPPEVLLTATSPSKASESVPPPNGLSGIGLPMAPSPEMANRNGTFAAPQVSSGMEAIMQQQLRIMSLQLEALRGASAVVDTGPAVEPAAAPVTPVPPAVKAPAVDVKALQRQRFGPYKPIKRGADGQLTERQQQHLDALIHRLTERTPGSKALAQQHRPHFADPRGVAGFRKLWKEMVYQIAVERSQGARLWDVDGHAYIDIAMGFGLNLFGHQPEFITQAIAEQLGKGIEIGPQSPLAGEVAQLLCELTGMERATFCNTGSEAVMAALRVARTVHGKDKFVCFNQSYHGTFDQVLIRSTSMGGQRRMLPAAPGVPQSVADEALVLDYGDPQALDVIRAHAGELAAVLVEPVQSANIGLQPRDFLHDLRRLTSELDIALIMDEVISGFRAAPGGAQAWFGVQGDMATYGKVLGGGLPIGVLAGRARYLDALDSGMWSYGDDSVPERDVTFFAGTFVRHPLALAAARAVLTRIAAEGPALQQQLTERTAALVDALNGFFEHRGVPIRLLRFASQFRFDFPADLESIDLLYYHLLDRGIFTRGFQENCFLSTVHTDDDVDAVIRAIQDSVMVLQDGGFLPPSPDARDADAADRLASAGQAPGGQFPLTEAQTEIWLASQMGGTASAAFNELDIDHRPIGRRHNDACICGDMALGIAEKAPQ</sequence>
<evidence type="ECO:0000313" key="5">
    <source>
        <dbReference type="Proteomes" id="UP000019140"/>
    </source>
</evidence>
<dbReference type="InterPro" id="IPR049704">
    <property type="entry name" value="Aminotrans_3_PPA_site"/>
</dbReference>
<reference evidence="4 5" key="1">
    <citation type="journal article" date="2014" name="Nature">
        <title>An environmental bacterial taxon with a large and distinct metabolic repertoire.</title>
        <authorList>
            <person name="Wilson M.C."/>
            <person name="Mori T."/>
            <person name="Ruckert C."/>
            <person name="Uria A.R."/>
            <person name="Helf M.J."/>
            <person name="Takada K."/>
            <person name="Gernert C."/>
            <person name="Steffens U.A."/>
            <person name="Heycke N."/>
            <person name="Schmitt S."/>
            <person name="Rinke C."/>
            <person name="Helfrich E.J."/>
            <person name="Brachmann A.O."/>
            <person name="Gurgui C."/>
            <person name="Wakimoto T."/>
            <person name="Kracht M."/>
            <person name="Crusemann M."/>
            <person name="Hentschel U."/>
            <person name="Abe I."/>
            <person name="Matsunaga S."/>
            <person name="Kalinowski J."/>
            <person name="Takeyama H."/>
            <person name="Piel J."/>
        </authorList>
    </citation>
    <scope>NUCLEOTIDE SEQUENCE [LARGE SCALE GENOMIC DNA]</scope>
    <source>
        <strain evidence="5">TSY2</strain>
    </source>
</reference>